<accession>A0A166NCE8</accession>
<organism evidence="2 3">
    <name type="scientific">Athelia psychrophila</name>
    <dbReference type="NCBI Taxonomy" id="1759441"/>
    <lineage>
        <taxon>Eukaryota</taxon>
        <taxon>Fungi</taxon>
        <taxon>Dikarya</taxon>
        <taxon>Basidiomycota</taxon>
        <taxon>Agaricomycotina</taxon>
        <taxon>Agaricomycetes</taxon>
        <taxon>Agaricomycetidae</taxon>
        <taxon>Atheliales</taxon>
        <taxon>Atheliaceae</taxon>
        <taxon>Athelia</taxon>
    </lineage>
</organism>
<protein>
    <submittedName>
        <fullName evidence="2">Uncharacterized protein</fullName>
    </submittedName>
</protein>
<feature type="compositionally biased region" description="Low complexity" evidence="1">
    <location>
        <begin position="1"/>
        <end position="15"/>
    </location>
</feature>
<keyword evidence="3" id="KW-1185">Reference proteome</keyword>
<gene>
    <name evidence="2" type="ORF">FIBSPDRAFT_411740</name>
</gene>
<evidence type="ECO:0000313" key="3">
    <source>
        <dbReference type="Proteomes" id="UP000076532"/>
    </source>
</evidence>
<reference evidence="2 3" key="1">
    <citation type="journal article" date="2016" name="Mol. Biol. Evol.">
        <title>Comparative Genomics of Early-Diverging Mushroom-Forming Fungi Provides Insights into the Origins of Lignocellulose Decay Capabilities.</title>
        <authorList>
            <person name="Nagy L.G."/>
            <person name="Riley R."/>
            <person name="Tritt A."/>
            <person name="Adam C."/>
            <person name="Daum C."/>
            <person name="Floudas D."/>
            <person name="Sun H."/>
            <person name="Yadav J.S."/>
            <person name="Pangilinan J."/>
            <person name="Larsson K.H."/>
            <person name="Matsuura K."/>
            <person name="Barry K."/>
            <person name="Labutti K."/>
            <person name="Kuo R."/>
            <person name="Ohm R.A."/>
            <person name="Bhattacharya S.S."/>
            <person name="Shirouzu T."/>
            <person name="Yoshinaga Y."/>
            <person name="Martin F.M."/>
            <person name="Grigoriev I.V."/>
            <person name="Hibbett D.S."/>
        </authorList>
    </citation>
    <scope>NUCLEOTIDE SEQUENCE [LARGE SCALE GENOMIC DNA]</scope>
    <source>
        <strain evidence="2 3">CBS 109695</strain>
    </source>
</reference>
<sequence>MSSSLFSPSSTTFDFPDTESVGTPPPRSPSPTPTFKSRHYVHDDIAIFKVSRITYFASIGLF</sequence>
<feature type="compositionally biased region" description="Pro residues" evidence="1">
    <location>
        <begin position="23"/>
        <end position="32"/>
    </location>
</feature>
<dbReference type="EMBL" id="KV417524">
    <property type="protein sequence ID" value="KZP24866.1"/>
    <property type="molecule type" value="Genomic_DNA"/>
</dbReference>
<name>A0A166NCE8_9AGAM</name>
<evidence type="ECO:0000313" key="2">
    <source>
        <dbReference type="EMBL" id="KZP24866.1"/>
    </source>
</evidence>
<proteinExistence type="predicted"/>
<evidence type="ECO:0000256" key="1">
    <source>
        <dbReference type="SAM" id="MobiDB-lite"/>
    </source>
</evidence>
<feature type="region of interest" description="Disordered" evidence="1">
    <location>
        <begin position="1"/>
        <end position="36"/>
    </location>
</feature>
<dbReference type="Proteomes" id="UP000076532">
    <property type="component" value="Unassembled WGS sequence"/>
</dbReference>
<dbReference type="AlphaFoldDB" id="A0A166NCE8"/>